<dbReference type="EMBL" id="GGFM01009206">
    <property type="protein sequence ID" value="MBW29957.1"/>
    <property type="molecule type" value="Transcribed_RNA"/>
</dbReference>
<dbReference type="AlphaFoldDB" id="A0A2M3ZN00"/>
<accession>A0A2M3ZN00</accession>
<reference evidence="2" key="1">
    <citation type="submission" date="2018-01" db="EMBL/GenBank/DDBJ databases">
        <title>An insight into the sialome of Amazonian anophelines.</title>
        <authorList>
            <person name="Ribeiro J.M."/>
            <person name="Scarpassa V."/>
            <person name="Calvo E."/>
        </authorList>
    </citation>
    <scope>NUCLEOTIDE SEQUENCE</scope>
    <source>
        <tissue evidence="2">Salivary glands</tissue>
    </source>
</reference>
<feature type="transmembrane region" description="Helical" evidence="1">
    <location>
        <begin position="15"/>
        <end position="33"/>
    </location>
</feature>
<protein>
    <submittedName>
        <fullName evidence="2">Putative secreted peptide</fullName>
    </submittedName>
</protein>
<evidence type="ECO:0000313" key="2">
    <source>
        <dbReference type="EMBL" id="MBW29957.1"/>
    </source>
</evidence>
<name>A0A2M3ZN00_9DIPT</name>
<keyword evidence="1" id="KW-0812">Transmembrane</keyword>
<organism evidence="2">
    <name type="scientific">Anopheles braziliensis</name>
    <dbReference type="NCBI Taxonomy" id="58242"/>
    <lineage>
        <taxon>Eukaryota</taxon>
        <taxon>Metazoa</taxon>
        <taxon>Ecdysozoa</taxon>
        <taxon>Arthropoda</taxon>
        <taxon>Hexapoda</taxon>
        <taxon>Insecta</taxon>
        <taxon>Pterygota</taxon>
        <taxon>Neoptera</taxon>
        <taxon>Endopterygota</taxon>
        <taxon>Diptera</taxon>
        <taxon>Nematocera</taxon>
        <taxon>Culicoidea</taxon>
        <taxon>Culicidae</taxon>
        <taxon>Anophelinae</taxon>
        <taxon>Anopheles</taxon>
    </lineage>
</organism>
<keyword evidence="1" id="KW-0472">Membrane</keyword>
<keyword evidence="1" id="KW-1133">Transmembrane helix</keyword>
<evidence type="ECO:0000256" key="1">
    <source>
        <dbReference type="SAM" id="Phobius"/>
    </source>
</evidence>
<sequence length="72" mass="7882">MHLFVDQPSAVVLEAYLLVVQPLLLLLLLVGRAGNGHDGNRRSVSVHNYRLRHTNHLTVADCCTGTEYGGLS</sequence>
<proteinExistence type="predicted"/>